<dbReference type="Proteomes" id="UP001060085">
    <property type="component" value="Linkage Group LG08"/>
</dbReference>
<evidence type="ECO:0000313" key="1">
    <source>
        <dbReference type="EMBL" id="KAI5647491.1"/>
    </source>
</evidence>
<dbReference type="EMBL" id="CM044708">
    <property type="protein sequence ID" value="KAI5647491.1"/>
    <property type="molecule type" value="Genomic_DNA"/>
</dbReference>
<keyword evidence="2" id="KW-1185">Reference proteome</keyword>
<organism evidence="1 2">
    <name type="scientific">Catharanthus roseus</name>
    <name type="common">Madagascar periwinkle</name>
    <name type="synonym">Vinca rosea</name>
    <dbReference type="NCBI Taxonomy" id="4058"/>
    <lineage>
        <taxon>Eukaryota</taxon>
        <taxon>Viridiplantae</taxon>
        <taxon>Streptophyta</taxon>
        <taxon>Embryophyta</taxon>
        <taxon>Tracheophyta</taxon>
        <taxon>Spermatophyta</taxon>
        <taxon>Magnoliopsida</taxon>
        <taxon>eudicotyledons</taxon>
        <taxon>Gunneridae</taxon>
        <taxon>Pentapetalae</taxon>
        <taxon>asterids</taxon>
        <taxon>lamiids</taxon>
        <taxon>Gentianales</taxon>
        <taxon>Apocynaceae</taxon>
        <taxon>Rauvolfioideae</taxon>
        <taxon>Vinceae</taxon>
        <taxon>Catharanthinae</taxon>
        <taxon>Catharanthus</taxon>
    </lineage>
</organism>
<gene>
    <name evidence="1" type="ORF">M9H77_33496</name>
</gene>
<accession>A0ACB9ZJQ8</accession>
<proteinExistence type="predicted"/>
<protein>
    <submittedName>
        <fullName evidence="1">Uncharacterized protein</fullName>
    </submittedName>
</protein>
<reference evidence="2" key="1">
    <citation type="journal article" date="2023" name="Nat. Plants">
        <title>Single-cell RNA sequencing provides a high-resolution roadmap for understanding the multicellular compartmentation of specialized metabolism.</title>
        <authorList>
            <person name="Sun S."/>
            <person name="Shen X."/>
            <person name="Li Y."/>
            <person name="Li Y."/>
            <person name="Wang S."/>
            <person name="Li R."/>
            <person name="Zhang H."/>
            <person name="Shen G."/>
            <person name="Guo B."/>
            <person name="Wei J."/>
            <person name="Xu J."/>
            <person name="St-Pierre B."/>
            <person name="Chen S."/>
            <person name="Sun C."/>
        </authorList>
    </citation>
    <scope>NUCLEOTIDE SEQUENCE [LARGE SCALE GENOMIC DNA]</scope>
</reference>
<comment type="caution">
    <text evidence="1">The sequence shown here is derived from an EMBL/GenBank/DDBJ whole genome shotgun (WGS) entry which is preliminary data.</text>
</comment>
<sequence>MKGFVVSAIAMLVFVQLMVGPAQAITCGQVTSFLAPCIPYLSNGGTPSTASATTTSDKRAACACVKEAANRLAGLDAAAAAALPTHCGVTMDIPISKNNTSNMKRFIVSTIAVLVLVQLMVEPGQTAITCDQVTGFMQPCLRYLLSGGRRGEACCNEVRNLQGVAKTAADKRIACNCVKAALNRPGLNNVAASNLPRDCGVTIEFPISQTANCDDSLQISKAAITRPGLNDVKAANLPRIVVHNQL</sequence>
<name>A0ACB9ZJQ8_CATRO</name>
<evidence type="ECO:0000313" key="2">
    <source>
        <dbReference type="Proteomes" id="UP001060085"/>
    </source>
</evidence>